<evidence type="ECO:0000313" key="3">
    <source>
        <dbReference type="Proteomes" id="UP001055156"/>
    </source>
</evidence>
<feature type="region of interest" description="Disordered" evidence="1">
    <location>
        <begin position="54"/>
        <end position="75"/>
    </location>
</feature>
<keyword evidence="3" id="KW-1185">Reference proteome</keyword>
<reference evidence="2" key="1">
    <citation type="journal article" date="2021" name="Front. Microbiol.">
        <title>Comprehensive Comparative Genomics and Phenotyping of Methylobacterium Species.</title>
        <authorList>
            <person name="Alessa O."/>
            <person name="Ogura Y."/>
            <person name="Fujitani Y."/>
            <person name="Takami H."/>
            <person name="Hayashi T."/>
            <person name="Sahin N."/>
            <person name="Tani A."/>
        </authorList>
    </citation>
    <scope>NUCLEOTIDE SEQUENCE</scope>
    <source>
        <strain evidence="2">NBRC 15689</strain>
    </source>
</reference>
<evidence type="ECO:0000256" key="1">
    <source>
        <dbReference type="SAM" id="MobiDB-lite"/>
    </source>
</evidence>
<organism evidence="2 3">
    <name type="scientific">Methylobacterium organophilum</name>
    <dbReference type="NCBI Taxonomy" id="410"/>
    <lineage>
        <taxon>Bacteria</taxon>
        <taxon>Pseudomonadati</taxon>
        <taxon>Pseudomonadota</taxon>
        <taxon>Alphaproteobacteria</taxon>
        <taxon>Hyphomicrobiales</taxon>
        <taxon>Methylobacteriaceae</taxon>
        <taxon>Methylobacterium</taxon>
    </lineage>
</organism>
<accession>A0ABQ4TF12</accession>
<comment type="caution">
    <text evidence="2">The sequence shown here is derived from an EMBL/GenBank/DDBJ whole genome shotgun (WGS) entry which is preliminary data.</text>
</comment>
<evidence type="ECO:0000313" key="2">
    <source>
        <dbReference type="EMBL" id="GJE29031.1"/>
    </source>
</evidence>
<sequence length="75" mass="8355">MPKPYMAGSARMRRPGQARRGPSWQGELSPEMKRKLALNRFTYSGGFDGYEGRMMLSPEPGAPKGAAPARRTRQD</sequence>
<gene>
    <name evidence="2" type="ORF">LKMONMHP_3906</name>
</gene>
<proteinExistence type="predicted"/>
<dbReference type="RefSeq" id="WP_238313164.1">
    <property type="nucleotide sequence ID" value="NZ_BPQV01000013.1"/>
</dbReference>
<dbReference type="Proteomes" id="UP001055156">
    <property type="component" value="Unassembled WGS sequence"/>
</dbReference>
<feature type="region of interest" description="Disordered" evidence="1">
    <location>
        <begin position="1"/>
        <end position="29"/>
    </location>
</feature>
<name>A0ABQ4TF12_METOR</name>
<protein>
    <submittedName>
        <fullName evidence="2">Uncharacterized protein</fullName>
    </submittedName>
</protein>
<dbReference type="EMBL" id="BPQV01000013">
    <property type="protein sequence ID" value="GJE29031.1"/>
    <property type="molecule type" value="Genomic_DNA"/>
</dbReference>
<feature type="compositionally biased region" description="Low complexity" evidence="1">
    <location>
        <begin position="58"/>
        <end position="69"/>
    </location>
</feature>
<reference evidence="2" key="2">
    <citation type="submission" date="2021-08" db="EMBL/GenBank/DDBJ databases">
        <authorList>
            <person name="Tani A."/>
            <person name="Ola A."/>
            <person name="Ogura Y."/>
            <person name="Katsura K."/>
            <person name="Hayashi T."/>
        </authorList>
    </citation>
    <scope>NUCLEOTIDE SEQUENCE</scope>
    <source>
        <strain evidence="2">NBRC 15689</strain>
    </source>
</reference>